<evidence type="ECO:0000313" key="1">
    <source>
        <dbReference type="EMBL" id="CAG8821438.1"/>
    </source>
</evidence>
<reference evidence="1" key="1">
    <citation type="submission" date="2021-06" db="EMBL/GenBank/DDBJ databases">
        <authorList>
            <person name="Kallberg Y."/>
            <person name="Tangrot J."/>
            <person name="Rosling A."/>
        </authorList>
    </citation>
    <scope>NUCLEOTIDE SEQUENCE</scope>
    <source>
        <strain evidence="1">IN212</strain>
    </source>
</reference>
<gene>
    <name evidence="1" type="ORF">RFULGI_LOCUS19686</name>
</gene>
<dbReference type="Proteomes" id="UP000789396">
    <property type="component" value="Unassembled WGS sequence"/>
</dbReference>
<comment type="caution">
    <text evidence="1">The sequence shown here is derived from an EMBL/GenBank/DDBJ whole genome shotgun (WGS) entry which is preliminary data.</text>
</comment>
<evidence type="ECO:0000313" key="2">
    <source>
        <dbReference type="Proteomes" id="UP000789396"/>
    </source>
</evidence>
<feature type="non-terminal residue" evidence="1">
    <location>
        <position position="1"/>
    </location>
</feature>
<feature type="non-terminal residue" evidence="1">
    <location>
        <position position="66"/>
    </location>
</feature>
<name>A0A9N9PFK7_9GLOM</name>
<dbReference type="AlphaFoldDB" id="A0A9N9PFK7"/>
<accession>A0A9N9PFK7</accession>
<dbReference type="EMBL" id="CAJVPZ010100549">
    <property type="protein sequence ID" value="CAG8821438.1"/>
    <property type="molecule type" value="Genomic_DNA"/>
</dbReference>
<protein>
    <submittedName>
        <fullName evidence="1">18955_t:CDS:1</fullName>
    </submittedName>
</protein>
<proteinExistence type="predicted"/>
<sequence>RFESSLSESSIISAIPESLGFPTALLIKSELCFSSTSLCNNFIDLTAASNESSSDLEIPEIDIDSL</sequence>
<organism evidence="1 2">
    <name type="scientific">Racocetra fulgida</name>
    <dbReference type="NCBI Taxonomy" id="60492"/>
    <lineage>
        <taxon>Eukaryota</taxon>
        <taxon>Fungi</taxon>
        <taxon>Fungi incertae sedis</taxon>
        <taxon>Mucoromycota</taxon>
        <taxon>Glomeromycotina</taxon>
        <taxon>Glomeromycetes</taxon>
        <taxon>Diversisporales</taxon>
        <taxon>Gigasporaceae</taxon>
        <taxon>Racocetra</taxon>
    </lineage>
</organism>
<dbReference type="OrthoDB" id="10494558at2759"/>
<keyword evidence="2" id="KW-1185">Reference proteome</keyword>